<organism evidence="3 4">
    <name type="scientific">Puccinia coronata f. sp. avenae</name>
    <dbReference type="NCBI Taxonomy" id="200324"/>
    <lineage>
        <taxon>Eukaryota</taxon>
        <taxon>Fungi</taxon>
        <taxon>Dikarya</taxon>
        <taxon>Basidiomycota</taxon>
        <taxon>Pucciniomycotina</taxon>
        <taxon>Pucciniomycetes</taxon>
        <taxon>Pucciniales</taxon>
        <taxon>Pucciniaceae</taxon>
        <taxon>Puccinia</taxon>
    </lineage>
</organism>
<keyword evidence="4" id="KW-1185">Reference proteome</keyword>
<feature type="compositionally biased region" description="Polar residues" evidence="2">
    <location>
        <begin position="340"/>
        <end position="351"/>
    </location>
</feature>
<dbReference type="STRING" id="200324.A0A2N5S825"/>
<dbReference type="Proteomes" id="UP000235388">
    <property type="component" value="Unassembled WGS sequence"/>
</dbReference>
<feature type="compositionally biased region" description="Polar residues" evidence="2">
    <location>
        <begin position="63"/>
        <end position="88"/>
    </location>
</feature>
<reference evidence="3 4" key="1">
    <citation type="submission" date="2017-11" db="EMBL/GenBank/DDBJ databases">
        <title>De novo assembly and phasing of dikaryotic genomes from two isolates of Puccinia coronata f. sp. avenae, the causal agent of oat crown rust.</title>
        <authorList>
            <person name="Miller M.E."/>
            <person name="Zhang Y."/>
            <person name="Omidvar V."/>
            <person name="Sperschneider J."/>
            <person name="Schwessinger B."/>
            <person name="Raley C."/>
            <person name="Palmer J.M."/>
            <person name="Garnica D."/>
            <person name="Upadhyaya N."/>
            <person name="Rathjen J."/>
            <person name="Taylor J.M."/>
            <person name="Park R.F."/>
            <person name="Dodds P.N."/>
            <person name="Hirsch C.D."/>
            <person name="Kianian S.F."/>
            <person name="Figueroa M."/>
        </authorList>
    </citation>
    <scope>NUCLEOTIDE SEQUENCE [LARGE SCALE GENOMIC DNA]</scope>
    <source>
        <strain evidence="3">12NC29</strain>
    </source>
</reference>
<evidence type="ECO:0000313" key="3">
    <source>
        <dbReference type="EMBL" id="PLW09384.1"/>
    </source>
</evidence>
<dbReference type="EMBL" id="PGCJ01001107">
    <property type="protein sequence ID" value="PLW09384.1"/>
    <property type="molecule type" value="Genomic_DNA"/>
</dbReference>
<sequence length="539" mass="59635">MPTRSNTAPKNLIPLTDPKAIIRQANAQHRLAASPPSVTSPPSPARPIAPLPLIPLCPLHMEGQQTPPTDNSTTEPTGSASLGTTQQNEHVDRNSSYRDWFRAVLQTQREGLLQAQDDRRAAREERQAASARIARLEEAVILLAMKLETAQQAPQTTTSRVDLQKFRTSDGPTFRGPFQEVEPFLRWINGIQIFFNTKGVNDSADKIWIIGSLIGETNLLAFYANESRRFVNKSWEEFRARMFSFALPPLWQTDLKKQIRHLAMRDTETFMGYSTRARTLQHMLNFEKESISDFELAEYLTFGLTSDLEACVDDHQLLRAVPFVYSNFESRVAGFFRGVSKSTPTNRPRANSPSPPSGRTPRKDFIWRIHAYLDSQGRCHFCKKTCGSMAGACPGPVDRSLIEIPPSFKAPPKPANYIPPKAWGGSQKTAGKPVQPPAGRAPGRAATVAAVAETNYFLKLDAAAIAAIAAIDEELELSRNKIDEDDPYPTPESALVASLMELHHDSPDPGRQSDASETMGAPYNNEEWSTELADAVAGV</sequence>
<accession>A0A2N5S825</accession>
<protein>
    <recommendedName>
        <fullName evidence="5">Retrotransposon gag domain-containing protein</fullName>
    </recommendedName>
</protein>
<dbReference type="AlphaFoldDB" id="A0A2N5S825"/>
<evidence type="ECO:0000256" key="1">
    <source>
        <dbReference type="SAM" id="Coils"/>
    </source>
</evidence>
<name>A0A2N5S825_9BASI</name>
<dbReference type="OrthoDB" id="10567412at2759"/>
<evidence type="ECO:0000256" key="2">
    <source>
        <dbReference type="SAM" id="MobiDB-lite"/>
    </source>
</evidence>
<gene>
    <name evidence="3" type="ORF">PCANC_23207</name>
</gene>
<proteinExistence type="predicted"/>
<evidence type="ECO:0000313" key="4">
    <source>
        <dbReference type="Proteomes" id="UP000235388"/>
    </source>
</evidence>
<feature type="region of interest" description="Disordered" evidence="2">
    <location>
        <begin position="503"/>
        <end position="539"/>
    </location>
</feature>
<comment type="caution">
    <text evidence="3">The sequence shown here is derived from an EMBL/GenBank/DDBJ whole genome shotgun (WGS) entry which is preliminary data.</text>
</comment>
<feature type="region of interest" description="Disordered" evidence="2">
    <location>
        <begin position="339"/>
        <end position="361"/>
    </location>
</feature>
<feature type="coiled-coil region" evidence="1">
    <location>
        <begin position="105"/>
        <end position="153"/>
    </location>
</feature>
<keyword evidence="1" id="KW-0175">Coiled coil</keyword>
<feature type="region of interest" description="Disordered" evidence="2">
    <location>
        <begin position="29"/>
        <end position="94"/>
    </location>
</feature>
<feature type="compositionally biased region" description="Pro residues" evidence="2">
    <location>
        <begin position="38"/>
        <end position="55"/>
    </location>
</feature>
<evidence type="ECO:0008006" key="5">
    <source>
        <dbReference type="Google" id="ProtNLM"/>
    </source>
</evidence>